<keyword evidence="1" id="KW-1133">Transmembrane helix</keyword>
<feature type="transmembrane region" description="Helical" evidence="1">
    <location>
        <begin position="6"/>
        <end position="25"/>
    </location>
</feature>
<dbReference type="OrthoDB" id="7351980at2"/>
<organism evidence="2 3">
    <name type="scientific">Azospirillum humicireducens</name>
    <dbReference type="NCBI Taxonomy" id="1226968"/>
    <lineage>
        <taxon>Bacteria</taxon>
        <taxon>Pseudomonadati</taxon>
        <taxon>Pseudomonadota</taxon>
        <taxon>Alphaproteobacteria</taxon>
        <taxon>Rhodospirillales</taxon>
        <taxon>Azospirillaceae</taxon>
        <taxon>Azospirillum</taxon>
    </lineage>
</organism>
<evidence type="ECO:0000256" key="1">
    <source>
        <dbReference type="SAM" id="Phobius"/>
    </source>
</evidence>
<accession>A0A161ITC4</accession>
<dbReference type="EMBL" id="CP015285">
    <property type="protein sequence ID" value="ANC90607.1"/>
    <property type="molecule type" value="Genomic_DNA"/>
</dbReference>
<protein>
    <submittedName>
        <fullName evidence="2">Uncharacterized protein</fullName>
    </submittedName>
</protein>
<keyword evidence="1" id="KW-0812">Transmembrane</keyword>
<dbReference type="AlphaFoldDB" id="A0A161ITC4"/>
<keyword evidence="1" id="KW-0472">Membrane</keyword>
<reference evidence="2 3" key="1">
    <citation type="journal article" date="2013" name="Int. J. Syst. Evol. Microbiol.">
        <title>Azospirillum humicireducens sp. nov., a nitrogen-fixing bacterium isolated from a microbial fuel cell.</title>
        <authorList>
            <person name="Zhou S."/>
            <person name="Han L."/>
            <person name="Wang Y."/>
            <person name="Yang G."/>
            <person name="Zhuang L."/>
            <person name="Hu P."/>
        </authorList>
    </citation>
    <scope>NUCLEOTIDE SEQUENCE [LARGE SCALE GENOMIC DNA]</scope>
    <source>
        <strain evidence="2 3">SgZ-5</strain>
    </source>
</reference>
<proteinExistence type="predicted"/>
<evidence type="ECO:0000313" key="2">
    <source>
        <dbReference type="EMBL" id="ANC90607.1"/>
    </source>
</evidence>
<gene>
    <name evidence="2" type="ORF">A6A40_01045</name>
</gene>
<sequence>MDSMPYVFAGLIGLASLSLSLLLAMRRLKTSEERIANSVSRKQAQVERIKKIARVTLQQARDLRDARRRKAMAEMGCEDLEQRLKAVGTADRRIYVLDDRRTQNDQGWLLRVVNIEYGARVNANLTSTALDSWKRGRRFLVWALDEKKAREKVHARFPENKGFTVMGVESYLG</sequence>
<dbReference type="Proteomes" id="UP000077405">
    <property type="component" value="Chromosome"/>
</dbReference>
<dbReference type="RefSeq" id="WP_063633746.1">
    <property type="nucleotide sequence ID" value="NZ_CP015285.1"/>
</dbReference>
<dbReference type="STRING" id="1226968.A6A40_01045"/>
<evidence type="ECO:0000313" key="3">
    <source>
        <dbReference type="Proteomes" id="UP000077405"/>
    </source>
</evidence>
<dbReference type="KEGG" id="ahu:A6A40_01045"/>
<name>A0A161ITC4_9PROT</name>
<keyword evidence="3" id="KW-1185">Reference proteome</keyword>